<gene>
    <name evidence="8" type="ORF">A7A08_00767</name>
</gene>
<comment type="similarity">
    <text evidence="2 7">Belongs to the FBPase class 2 family.</text>
</comment>
<evidence type="ECO:0000256" key="3">
    <source>
        <dbReference type="ARBA" id="ARBA00022723"/>
    </source>
</evidence>
<dbReference type="GO" id="GO:0030388">
    <property type="term" value="P:fructose 1,6-bisphosphate metabolic process"/>
    <property type="evidence" value="ECO:0007669"/>
    <property type="project" value="TreeGrafter"/>
</dbReference>
<dbReference type="Proteomes" id="UP000095087">
    <property type="component" value="Unassembled WGS sequence"/>
</dbReference>
<keyword evidence="6 7" id="KW-0119">Carbohydrate metabolism</keyword>
<accession>A0A1E2S352</accession>
<dbReference type="Gene3D" id="3.40.190.90">
    <property type="match status" value="1"/>
</dbReference>
<dbReference type="GO" id="GO:0006071">
    <property type="term" value="P:glycerol metabolic process"/>
    <property type="evidence" value="ECO:0007669"/>
    <property type="project" value="InterPro"/>
</dbReference>
<dbReference type="SUPFAM" id="SSF56655">
    <property type="entry name" value="Carbohydrate phosphatase"/>
    <property type="match status" value="1"/>
</dbReference>
<evidence type="ECO:0000256" key="6">
    <source>
        <dbReference type="ARBA" id="ARBA00023277"/>
    </source>
</evidence>
<dbReference type="GO" id="GO:0006094">
    <property type="term" value="P:gluconeogenesis"/>
    <property type="evidence" value="ECO:0007669"/>
    <property type="project" value="InterPro"/>
</dbReference>
<dbReference type="GO" id="GO:0046872">
    <property type="term" value="F:metal ion binding"/>
    <property type="evidence" value="ECO:0007669"/>
    <property type="project" value="UniProtKB-KW"/>
</dbReference>
<evidence type="ECO:0000313" key="9">
    <source>
        <dbReference type="Proteomes" id="UP000095087"/>
    </source>
</evidence>
<evidence type="ECO:0000256" key="1">
    <source>
        <dbReference type="ARBA" id="ARBA00001273"/>
    </source>
</evidence>
<dbReference type="AlphaFoldDB" id="A0A1E2S352"/>
<dbReference type="Pfam" id="PF03320">
    <property type="entry name" value="FBPase_glpX"/>
    <property type="match status" value="1"/>
</dbReference>
<keyword evidence="9" id="KW-1185">Reference proteome</keyword>
<keyword evidence="3" id="KW-0479">Metal-binding</keyword>
<dbReference type="EMBL" id="MASI01000001">
    <property type="protein sequence ID" value="ODA68933.1"/>
    <property type="molecule type" value="Genomic_DNA"/>
</dbReference>
<dbReference type="Gene3D" id="3.30.540.10">
    <property type="entry name" value="Fructose-1,6-Bisphosphatase, subunit A, domain 1"/>
    <property type="match status" value="1"/>
</dbReference>
<dbReference type="STRING" id="1177755.A7A08_00767"/>
<dbReference type="OrthoDB" id="9779353at2"/>
<protein>
    <recommendedName>
        <fullName evidence="7">Fructose-1,6-bisphosphatase</fullName>
    </recommendedName>
</protein>
<evidence type="ECO:0000256" key="2">
    <source>
        <dbReference type="ARBA" id="ARBA00008989"/>
    </source>
</evidence>
<dbReference type="PANTHER" id="PTHR30447">
    <property type="entry name" value="FRUCTOSE-1,6-BISPHOSPHATASE CLASS 2"/>
    <property type="match status" value="1"/>
</dbReference>
<name>A0A1E2S352_9HYPH</name>
<evidence type="ECO:0000313" key="8">
    <source>
        <dbReference type="EMBL" id="ODA68933.1"/>
    </source>
</evidence>
<proteinExistence type="inferred from homology"/>
<dbReference type="RefSeq" id="WP_069094131.1">
    <property type="nucleotide sequence ID" value="NZ_MASI01000001.1"/>
</dbReference>
<comment type="caution">
    <text evidence="8">The sequence shown here is derived from an EMBL/GenBank/DDBJ whole genome shotgun (WGS) entry which is preliminary data.</text>
</comment>
<reference evidence="8 9" key="1">
    <citation type="submission" date="2016-07" db="EMBL/GenBank/DDBJ databases">
        <title>Draft genome sequence of Methyloligella halotolerans C2T (VKM B-2706T=CCUG 61687T=DSM 25045T), a halotolerant polyhydroxybutyrate accumulating methylotroph.</title>
        <authorList>
            <person name="Vasilenko O.V."/>
            <person name="Doronina N.V."/>
            <person name="Poroshina M.N."/>
            <person name="Tarlachkov S.V."/>
            <person name="Trotsenko Y.A."/>
        </authorList>
    </citation>
    <scope>NUCLEOTIDE SEQUENCE [LARGE SCALE GENOMIC DNA]</scope>
    <source>
        <strain evidence="8 9">VKM B-2706</strain>
    </source>
</reference>
<dbReference type="PANTHER" id="PTHR30447:SF0">
    <property type="entry name" value="FRUCTOSE-1,6-BISPHOSPHATASE 1 CLASS 2-RELATED"/>
    <property type="match status" value="1"/>
</dbReference>
<sequence length="333" mass="35152">MSDARSVSPDFLYALRRATEATACAAADGLARGDRQTAGKAALDAMRASLSELDFEAADVIGHAQQGELPQFKRGEIVGRPGAAYRADLAADPMEGTAYLEPGQTNALAVIAVAPRGSMMDPGPAFYMEKFVARAEARGRIDPALPTKEKIETLGRCIGKPVAELNIYVQEKPRHRRLVEEIVSAGAKVSLFPAGDVAGAILAAIPGSGIDAMMGVGGVPEGIISAAGIRALGGEFLCRIAPQLQTETMAVRAADLDTTRWLDRDEVIGSDDIFFCATGIASGLMLDGVQRNSTHYRTQTMLISGFTGERQVLTSYRPLSGALAENVTARDVA</sequence>
<evidence type="ECO:0000256" key="4">
    <source>
        <dbReference type="ARBA" id="ARBA00022801"/>
    </source>
</evidence>
<evidence type="ECO:0000256" key="5">
    <source>
        <dbReference type="ARBA" id="ARBA00023211"/>
    </source>
</evidence>
<dbReference type="PIRSF" id="PIRSF004532">
    <property type="entry name" value="GlpX"/>
    <property type="match status" value="1"/>
</dbReference>
<comment type="catalytic activity">
    <reaction evidence="1">
        <text>beta-D-fructose 1,6-bisphosphate + H2O = beta-D-fructose 6-phosphate + phosphate</text>
        <dbReference type="Rhea" id="RHEA:11064"/>
        <dbReference type="ChEBI" id="CHEBI:15377"/>
        <dbReference type="ChEBI" id="CHEBI:32966"/>
        <dbReference type="ChEBI" id="CHEBI:43474"/>
        <dbReference type="ChEBI" id="CHEBI:57634"/>
        <dbReference type="EC" id="3.1.3.11"/>
    </reaction>
</comment>
<evidence type="ECO:0000256" key="7">
    <source>
        <dbReference type="PIRNR" id="PIRNR004532"/>
    </source>
</evidence>
<dbReference type="GO" id="GO:0042132">
    <property type="term" value="F:fructose 1,6-bisphosphate 1-phosphatase activity"/>
    <property type="evidence" value="ECO:0007669"/>
    <property type="project" value="UniProtKB-EC"/>
</dbReference>
<dbReference type="GO" id="GO:0005829">
    <property type="term" value="C:cytosol"/>
    <property type="evidence" value="ECO:0007669"/>
    <property type="project" value="TreeGrafter"/>
</dbReference>
<dbReference type="PATRIC" id="fig|1177755.3.peg.770"/>
<dbReference type="InterPro" id="IPR004464">
    <property type="entry name" value="FBPase_class-2/SBPase"/>
</dbReference>
<keyword evidence="4 8" id="KW-0378">Hydrolase</keyword>
<keyword evidence="5" id="KW-0464">Manganese</keyword>
<organism evidence="8 9">
    <name type="scientific">Methyloligella halotolerans</name>
    <dbReference type="NCBI Taxonomy" id="1177755"/>
    <lineage>
        <taxon>Bacteria</taxon>
        <taxon>Pseudomonadati</taxon>
        <taxon>Pseudomonadota</taxon>
        <taxon>Alphaproteobacteria</taxon>
        <taxon>Hyphomicrobiales</taxon>
        <taxon>Hyphomicrobiaceae</taxon>
        <taxon>Methyloligella</taxon>
    </lineage>
</organism>